<dbReference type="RefSeq" id="WP_352065009.1">
    <property type="nucleotide sequence ID" value="NZ_JBEPAZ010000037.1"/>
</dbReference>
<dbReference type="SUPFAM" id="SSF56112">
    <property type="entry name" value="Protein kinase-like (PK-like)"/>
    <property type="match status" value="1"/>
</dbReference>
<name>A0ABV1UEJ2_9ACTN</name>
<dbReference type="InterPro" id="IPR011009">
    <property type="entry name" value="Kinase-like_dom_sf"/>
</dbReference>
<keyword evidence="2" id="KW-1185">Reference proteome</keyword>
<dbReference type="Gene3D" id="3.30.200.20">
    <property type="entry name" value="Phosphorylase Kinase, domain 1"/>
    <property type="match status" value="1"/>
</dbReference>
<accession>A0ABV1UEJ2</accession>
<sequence>MGTVHAALDPDGRRVAVKVVHPAQAGDDEFRARFKREVELSRRVTGPCLVPLLAADPSAADPWLATPYVPGLTLGEHLAAHRARPALRGPALRTSGR</sequence>
<dbReference type="Proteomes" id="UP001470023">
    <property type="component" value="Unassembled WGS sequence"/>
</dbReference>
<protein>
    <recommendedName>
        <fullName evidence="3">Protein kinase domain-containing protein</fullName>
    </recommendedName>
</protein>
<evidence type="ECO:0000313" key="1">
    <source>
        <dbReference type="EMBL" id="MER6432130.1"/>
    </source>
</evidence>
<organism evidence="1 2">
    <name type="scientific">Streptomyces sp. 900105245</name>
    <dbReference type="NCBI Taxonomy" id="3154379"/>
    <lineage>
        <taxon>Bacteria</taxon>
        <taxon>Bacillati</taxon>
        <taxon>Actinomycetota</taxon>
        <taxon>Actinomycetes</taxon>
        <taxon>Kitasatosporales</taxon>
        <taxon>Streptomycetaceae</taxon>
        <taxon>Streptomyces</taxon>
    </lineage>
</organism>
<reference evidence="1 2" key="1">
    <citation type="submission" date="2024-06" db="EMBL/GenBank/DDBJ databases">
        <title>The Natural Products Discovery Center: Release of the First 8490 Sequenced Strains for Exploring Actinobacteria Biosynthetic Diversity.</title>
        <authorList>
            <person name="Kalkreuter E."/>
            <person name="Kautsar S.A."/>
            <person name="Yang D."/>
            <person name="Bader C.D."/>
            <person name="Teijaro C.N."/>
            <person name="Fluegel L."/>
            <person name="Davis C.M."/>
            <person name="Simpson J.R."/>
            <person name="Lauterbach L."/>
            <person name="Steele A.D."/>
            <person name="Gui C."/>
            <person name="Meng S."/>
            <person name="Li G."/>
            <person name="Viehrig K."/>
            <person name="Ye F."/>
            <person name="Su P."/>
            <person name="Kiefer A.F."/>
            <person name="Nichols A."/>
            <person name="Cepeda A.J."/>
            <person name="Yan W."/>
            <person name="Fan B."/>
            <person name="Jiang Y."/>
            <person name="Adhikari A."/>
            <person name="Zheng C.-J."/>
            <person name="Schuster L."/>
            <person name="Cowan T.M."/>
            <person name="Smanski M.J."/>
            <person name="Chevrette M.G."/>
            <person name="De Carvalho L.P.S."/>
            <person name="Shen B."/>
        </authorList>
    </citation>
    <scope>NUCLEOTIDE SEQUENCE [LARGE SCALE GENOMIC DNA]</scope>
    <source>
        <strain evidence="1 2">NPDC001166</strain>
    </source>
</reference>
<dbReference type="EMBL" id="JBEPAZ010000037">
    <property type="protein sequence ID" value="MER6432130.1"/>
    <property type="molecule type" value="Genomic_DNA"/>
</dbReference>
<gene>
    <name evidence="1" type="ORF">ABT272_31070</name>
</gene>
<evidence type="ECO:0000313" key="2">
    <source>
        <dbReference type="Proteomes" id="UP001470023"/>
    </source>
</evidence>
<comment type="caution">
    <text evidence="1">The sequence shown here is derived from an EMBL/GenBank/DDBJ whole genome shotgun (WGS) entry which is preliminary data.</text>
</comment>
<evidence type="ECO:0008006" key="3">
    <source>
        <dbReference type="Google" id="ProtNLM"/>
    </source>
</evidence>
<proteinExistence type="predicted"/>